<dbReference type="EMBL" id="FRCT01000005">
    <property type="protein sequence ID" value="SHM47542.1"/>
    <property type="molecule type" value="Genomic_DNA"/>
</dbReference>
<evidence type="ECO:0000256" key="1">
    <source>
        <dbReference type="SAM" id="Phobius"/>
    </source>
</evidence>
<evidence type="ECO:0000313" key="3">
    <source>
        <dbReference type="Proteomes" id="UP000184394"/>
    </source>
</evidence>
<sequence>MDYKGEKCPVCGESFTAEDDIVVCPECGTPHHRKCYAAENKCANEEYHSEGRKWERKVQNKPLYKVCPVCNYPNRVSDSNCQRCGAEIADVSLVSQDENTSDSNNGNIRDPFTSEMEGLIDPIKYLGLDPNEDMGGASMQEVTDFVGPSTIYYLPKFKRMKDDGAKPSFNFFSLVFPALYFANRKMWGWAILAAILGVLFNLPADLLLYIEEFPDGLANFVSSNKHIIQAVSDICIVADIGVRALFCLFANWLYFRFAMNSLKKHKTSGRPASMIKTAGGIRPLNMLIITAIKYGIGFVVIAALYYGFEMAATIKDFSSLCLM</sequence>
<dbReference type="Pfam" id="PF14446">
    <property type="entry name" value="Prok-RING_1"/>
    <property type="match status" value="1"/>
</dbReference>
<dbReference type="InterPro" id="IPR024399">
    <property type="entry name" value="DUF2628"/>
</dbReference>
<accession>A0A1M7J3Q2</accession>
<dbReference type="Pfam" id="PF10947">
    <property type="entry name" value="DUF2628"/>
    <property type="match status" value="1"/>
</dbReference>
<feature type="transmembrane region" description="Helical" evidence="1">
    <location>
        <begin position="284"/>
        <end position="308"/>
    </location>
</feature>
<evidence type="ECO:0000313" key="2">
    <source>
        <dbReference type="EMBL" id="SHM47542.1"/>
    </source>
</evidence>
<dbReference type="InterPro" id="IPR039522">
    <property type="entry name" value="RING_finger_1_prok"/>
</dbReference>
<dbReference type="AlphaFoldDB" id="A0A1M7J3Q2"/>
<keyword evidence="1" id="KW-0812">Transmembrane</keyword>
<dbReference type="RefSeq" id="WP_072950150.1">
    <property type="nucleotide sequence ID" value="NZ_FRCT01000005.1"/>
</dbReference>
<gene>
    <name evidence="2" type="ORF">SAMN04487860_105112</name>
</gene>
<dbReference type="OrthoDB" id="1753424at2"/>
<feature type="transmembrane region" description="Helical" evidence="1">
    <location>
        <begin position="189"/>
        <end position="210"/>
    </location>
</feature>
<feature type="transmembrane region" description="Helical" evidence="1">
    <location>
        <begin position="230"/>
        <end position="255"/>
    </location>
</feature>
<organism evidence="2 3">
    <name type="scientific">Ruminococcus flavefaciens</name>
    <dbReference type="NCBI Taxonomy" id="1265"/>
    <lineage>
        <taxon>Bacteria</taxon>
        <taxon>Bacillati</taxon>
        <taxon>Bacillota</taxon>
        <taxon>Clostridia</taxon>
        <taxon>Eubacteriales</taxon>
        <taxon>Oscillospiraceae</taxon>
        <taxon>Ruminococcus</taxon>
    </lineage>
</organism>
<name>A0A1M7J3Q2_RUMFL</name>
<keyword evidence="1" id="KW-0472">Membrane</keyword>
<keyword evidence="1" id="KW-1133">Transmembrane helix</keyword>
<proteinExistence type="predicted"/>
<protein>
    <submittedName>
        <fullName evidence="2">Uncharacterized protein</fullName>
    </submittedName>
</protein>
<dbReference type="Proteomes" id="UP000184394">
    <property type="component" value="Unassembled WGS sequence"/>
</dbReference>
<reference evidence="2 3" key="1">
    <citation type="submission" date="2016-11" db="EMBL/GenBank/DDBJ databases">
        <authorList>
            <person name="Jaros S."/>
            <person name="Januszkiewicz K."/>
            <person name="Wedrychowicz H."/>
        </authorList>
    </citation>
    <scope>NUCLEOTIDE SEQUENCE [LARGE SCALE GENOMIC DNA]</scope>
    <source>
        <strain evidence="2 3">Y1</strain>
    </source>
</reference>